<proteinExistence type="predicted"/>
<sequence>MSIHAIQPAQLALLNGQAQLPTLARVAVAVAVMATKWDMNKRTRRALSRLDPCELADIGVTKHEAAREANKRFYQR</sequence>
<dbReference type="Proteomes" id="UP000535415">
    <property type="component" value="Unassembled WGS sequence"/>
</dbReference>
<accession>A0A7W9EZG2</accession>
<dbReference type="Pfam" id="PF06568">
    <property type="entry name" value="YjiS-like"/>
    <property type="match status" value="1"/>
</dbReference>
<evidence type="ECO:0000313" key="3">
    <source>
        <dbReference type="Proteomes" id="UP000535415"/>
    </source>
</evidence>
<dbReference type="InterPro" id="IPR009506">
    <property type="entry name" value="YjiS-like"/>
</dbReference>
<keyword evidence="3" id="KW-1185">Reference proteome</keyword>
<evidence type="ECO:0000259" key="1">
    <source>
        <dbReference type="Pfam" id="PF06568"/>
    </source>
</evidence>
<dbReference type="RefSeq" id="WP_183530963.1">
    <property type="nucleotide sequence ID" value="NZ_JACIJM010000015.1"/>
</dbReference>
<name>A0A7W9EZG2_9RHOB</name>
<gene>
    <name evidence="2" type="ORF">FHS72_003493</name>
</gene>
<protein>
    <submittedName>
        <fullName evidence="2">Uncharacterized protein YjiS (DUF1127 family)</fullName>
    </submittedName>
</protein>
<organism evidence="2 3">
    <name type="scientific">Yoonia ponticola</name>
    <dbReference type="NCBI Taxonomy" id="1524255"/>
    <lineage>
        <taxon>Bacteria</taxon>
        <taxon>Pseudomonadati</taxon>
        <taxon>Pseudomonadota</taxon>
        <taxon>Alphaproteobacteria</taxon>
        <taxon>Rhodobacterales</taxon>
        <taxon>Paracoccaceae</taxon>
        <taxon>Yoonia</taxon>
    </lineage>
</organism>
<feature type="domain" description="YjiS-like" evidence="1">
    <location>
        <begin position="35"/>
        <end position="61"/>
    </location>
</feature>
<dbReference type="AlphaFoldDB" id="A0A7W9EZG2"/>
<reference evidence="2 3" key="1">
    <citation type="submission" date="2020-08" db="EMBL/GenBank/DDBJ databases">
        <title>Genomic Encyclopedia of Type Strains, Phase IV (KMG-IV): sequencing the most valuable type-strain genomes for metagenomic binning, comparative biology and taxonomic classification.</title>
        <authorList>
            <person name="Goeker M."/>
        </authorList>
    </citation>
    <scope>NUCLEOTIDE SEQUENCE [LARGE SCALE GENOMIC DNA]</scope>
    <source>
        <strain evidence="2 3">DSM 101064</strain>
    </source>
</reference>
<evidence type="ECO:0000313" key="2">
    <source>
        <dbReference type="EMBL" id="MBB5723848.1"/>
    </source>
</evidence>
<comment type="caution">
    <text evidence="2">The sequence shown here is derived from an EMBL/GenBank/DDBJ whole genome shotgun (WGS) entry which is preliminary data.</text>
</comment>
<dbReference type="EMBL" id="JACIJM010000015">
    <property type="protein sequence ID" value="MBB5723848.1"/>
    <property type="molecule type" value="Genomic_DNA"/>
</dbReference>